<dbReference type="Pfam" id="PF00150">
    <property type="entry name" value="Cellulase"/>
    <property type="match status" value="1"/>
</dbReference>
<dbReference type="AlphaFoldDB" id="A0A3E4NG27"/>
<reference evidence="10 11" key="1">
    <citation type="submission" date="2018-08" db="EMBL/GenBank/DDBJ databases">
        <title>A genome reference for cultivated species of the human gut microbiota.</title>
        <authorList>
            <person name="Zou Y."/>
            <person name="Xue W."/>
            <person name="Luo G."/>
        </authorList>
    </citation>
    <scope>NUCLEOTIDE SEQUENCE [LARGE SCALE GENOMIC DNA]</scope>
    <source>
        <strain evidence="10 11">TF10-34</strain>
    </source>
</reference>
<name>A0A3E4NG27_9BACE</name>
<comment type="caution">
    <text evidence="10">The sequence shown here is derived from an EMBL/GenBank/DDBJ whole genome shotgun (WGS) entry which is preliminary data.</text>
</comment>
<gene>
    <name evidence="10" type="ORF">DXD03_10565</name>
</gene>
<dbReference type="GO" id="GO:0008422">
    <property type="term" value="F:beta-glucosidase activity"/>
    <property type="evidence" value="ECO:0007669"/>
    <property type="project" value="TreeGrafter"/>
</dbReference>
<keyword evidence="4" id="KW-0119">Carbohydrate metabolism</keyword>
<evidence type="ECO:0000256" key="5">
    <source>
        <dbReference type="ARBA" id="ARBA00023295"/>
    </source>
</evidence>
<feature type="domain" description="BACON" evidence="9">
    <location>
        <begin position="67"/>
        <end position="126"/>
    </location>
</feature>
<sequence length="482" mass="54489">MKLLSDMLKWNVFIVLSIIICTCSSDNIGDYEDPAVCRLVQNGSEIEKIEVGKDRQTVLLTLYASSSWSLTCDAKWCKLSNKFGEATVDNPRTISITVDENTTSDIRNATVILSTAQMQKQLVISQSNHILAPNAEWETASEAVKNMRVGWCLGNTLDCSGLWLDKYTAKATDYEIGWGQPVTTGEMIQMMKEAGFNAIRVPVTWYPHLDDNGKIMDNWMDRVQEVVDYVVSRDMYCVLNMHHDGGTGDETGDGRGWLFADWTNYSTISAQYKSIWNQIAERFKDYNHLLVFESYNELLDENNYWNIPKTTDGYKAQAALAQDFVDVVRSTGGNNRYRCLCINTYSACPLEETINNFSLPNDIIQDRLMVQVHCYDPYEFSLVIGEDSKQDFNEVDKADLDATMAHLNKRFVSQGIPLIIGETGSDASKPMAARVNHAGYTIGAAAKYGIVCFRWMDLLDRKNLVWKEPEILKIIMDNAPSK</sequence>
<dbReference type="CDD" id="cd14948">
    <property type="entry name" value="BACON"/>
    <property type="match status" value="1"/>
</dbReference>
<evidence type="ECO:0000256" key="4">
    <source>
        <dbReference type="ARBA" id="ARBA00023277"/>
    </source>
</evidence>
<dbReference type="GO" id="GO:0005576">
    <property type="term" value="C:extracellular region"/>
    <property type="evidence" value="ECO:0007669"/>
    <property type="project" value="TreeGrafter"/>
</dbReference>
<dbReference type="PANTHER" id="PTHR31297:SF41">
    <property type="entry name" value="ENDOGLUCANASE, PUTATIVE (AFU_ORTHOLOGUE AFUA_5G01830)-RELATED"/>
    <property type="match status" value="1"/>
</dbReference>
<proteinExistence type="inferred from homology"/>
<keyword evidence="2 7" id="KW-0378">Hydrolase</keyword>
<dbReference type="InterPro" id="IPR001547">
    <property type="entry name" value="Glyco_hydro_5"/>
</dbReference>
<dbReference type="SUPFAM" id="SSF51445">
    <property type="entry name" value="(Trans)glycosidases"/>
    <property type="match status" value="1"/>
</dbReference>
<evidence type="ECO:0000256" key="3">
    <source>
        <dbReference type="ARBA" id="ARBA00023001"/>
    </source>
</evidence>
<dbReference type="InterPro" id="IPR017853">
    <property type="entry name" value="GH"/>
</dbReference>
<dbReference type="Proteomes" id="UP000261210">
    <property type="component" value="Unassembled WGS sequence"/>
</dbReference>
<organism evidence="10 11">
    <name type="scientific">Bacteroides xylanisolvens</name>
    <dbReference type="NCBI Taxonomy" id="371601"/>
    <lineage>
        <taxon>Bacteria</taxon>
        <taxon>Pseudomonadati</taxon>
        <taxon>Bacteroidota</taxon>
        <taxon>Bacteroidia</taxon>
        <taxon>Bacteroidales</taxon>
        <taxon>Bacteroidaceae</taxon>
        <taxon>Bacteroides</taxon>
    </lineage>
</organism>
<protein>
    <recommendedName>
        <fullName evidence="12">Cellulase family glycosylhydrolase</fullName>
    </recommendedName>
</protein>
<evidence type="ECO:0000256" key="7">
    <source>
        <dbReference type="RuleBase" id="RU361153"/>
    </source>
</evidence>
<evidence type="ECO:0000313" key="11">
    <source>
        <dbReference type="Proteomes" id="UP000261210"/>
    </source>
</evidence>
<evidence type="ECO:0000256" key="2">
    <source>
        <dbReference type="ARBA" id="ARBA00022801"/>
    </source>
</evidence>
<comment type="similarity">
    <text evidence="1 7">Belongs to the glycosyl hydrolase 5 (cellulase A) family.</text>
</comment>
<evidence type="ECO:0000259" key="9">
    <source>
        <dbReference type="Pfam" id="PF13004"/>
    </source>
</evidence>
<keyword evidence="6" id="KW-0624">Polysaccharide degradation</keyword>
<dbReference type="EMBL" id="QSQU01000013">
    <property type="protein sequence ID" value="RGK62723.1"/>
    <property type="molecule type" value="Genomic_DNA"/>
</dbReference>
<dbReference type="InterPro" id="IPR024361">
    <property type="entry name" value="BACON"/>
</dbReference>
<dbReference type="Gene3D" id="2.60.40.10">
    <property type="entry name" value="Immunoglobulins"/>
    <property type="match status" value="1"/>
</dbReference>
<dbReference type="Pfam" id="PF13004">
    <property type="entry name" value="BACON"/>
    <property type="match status" value="1"/>
</dbReference>
<evidence type="ECO:0008006" key="12">
    <source>
        <dbReference type="Google" id="ProtNLM"/>
    </source>
</evidence>
<evidence type="ECO:0000313" key="10">
    <source>
        <dbReference type="EMBL" id="RGK62723.1"/>
    </source>
</evidence>
<dbReference type="InterPro" id="IPR050386">
    <property type="entry name" value="Glycosyl_hydrolase_5"/>
</dbReference>
<dbReference type="GO" id="GO:0030245">
    <property type="term" value="P:cellulose catabolic process"/>
    <property type="evidence" value="ECO:0007669"/>
    <property type="project" value="UniProtKB-KW"/>
</dbReference>
<dbReference type="Gene3D" id="3.20.20.80">
    <property type="entry name" value="Glycosidases"/>
    <property type="match status" value="1"/>
</dbReference>
<keyword evidence="3" id="KW-0136">Cellulose degradation</keyword>
<evidence type="ECO:0000256" key="1">
    <source>
        <dbReference type="ARBA" id="ARBA00005641"/>
    </source>
</evidence>
<feature type="domain" description="Glycoside hydrolase family 5" evidence="8">
    <location>
        <begin position="170"/>
        <end position="455"/>
    </location>
</feature>
<evidence type="ECO:0000259" key="8">
    <source>
        <dbReference type="Pfam" id="PF00150"/>
    </source>
</evidence>
<dbReference type="GO" id="GO:0009986">
    <property type="term" value="C:cell surface"/>
    <property type="evidence" value="ECO:0007669"/>
    <property type="project" value="TreeGrafter"/>
</dbReference>
<evidence type="ECO:0000256" key="6">
    <source>
        <dbReference type="ARBA" id="ARBA00023326"/>
    </source>
</evidence>
<keyword evidence="5 7" id="KW-0326">Glycosidase</keyword>
<dbReference type="RefSeq" id="WP_147334265.1">
    <property type="nucleotide sequence ID" value="NZ_JADNHC010000008.1"/>
</dbReference>
<accession>A0A3E4NG27</accession>
<dbReference type="InterPro" id="IPR013783">
    <property type="entry name" value="Ig-like_fold"/>
</dbReference>
<dbReference type="PANTHER" id="PTHR31297">
    <property type="entry name" value="GLUCAN ENDO-1,6-BETA-GLUCOSIDASE B"/>
    <property type="match status" value="1"/>
</dbReference>